<dbReference type="Gene3D" id="2.30.30.320">
    <property type="entry name" value="DUF1653-like domain"/>
    <property type="match status" value="1"/>
</dbReference>
<dbReference type="AlphaFoldDB" id="A0A7X3FY52"/>
<name>A0A7X3FY52_9BURK</name>
<comment type="caution">
    <text evidence="2">The sequence shown here is derived from an EMBL/GenBank/DDBJ whole genome shotgun (WGS) entry which is preliminary data.</text>
</comment>
<dbReference type="EMBL" id="WSES01000003">
    <property type="protein sequence ID" value="MVW60195.1"/>
    <property type="molecule type" value="Genomic_DNA"/>
</dbReference>
<dbReference type="InterPro" id="IPR023387">
    <property type="entry name" value="DUF1653-like_dom"/>
</dbReference>
<dbReference type="Pfam" id="PF07866">
    <property type="entry name" value="DUF1653"/>
    <property type="match status" value="1"/>
</dbReference>
<dbReference type="InterPro" id="IPR037135">
    <property type="entry name" value="DUF1653-like_dom_sf"/>
</dbReference>
<sequence>MRYRHYKGGLYDVVCEAVLEADHTAVIVYRGQDGKTWVRPRDAFFGLVDVDGKRMPRFAPIDPVPAAV</sequence>
<keyword evidence="3" id="KW-1185">Reference proteome</keyword>
<reference evidence="2 3" key="1">
    <citation type="submission" date="2019-12" db="EMBL/GenBank/DDBJ databases">
        <authorList>
            <person name="Li C."/>
            <person name="Zhao J."/>
        </authorList>
    </citation>
    <scope>NUCLEOTIDE SEQUENCE [LARGE SCALE GENOMIC DNA]</scope>
    <source>
        <strain evidence="2 3">NEAU-DD11</strain>
    </source>
</reference>
<gene>
    <name evidence="2" type="ORF">GPY61_09640</name>
</gene>
<dbReference type="Proteomes" id="UP000443353">
    <property type="component" value="Unassembled WGS sequence"/>
</dbReference>
<dbReference type="RefSeq" id="WP_056127131.1">
    <property type="nucleotide sequence ID" value="NZ_WSES01000003.1"/>
</dbReference>
<organism evidence="2 3">
    <name type="scientific">Massilia cellulosiltytica</name>
    <dbReference type="NCBI Taxonomy" id="2683234"/>
    <lineage>
        <taxon>Bacteria</taxon>
        <taxon>Pseudomonadati</taxon>
        <taxon>Pseudomonadota</taxon>
        <taxon>Betaproteobacteria</taxon>
        <taxon>Burkholderiales</taxon>
        <taxon>Oxalobacteraceae</taxon>
        <taxon>Telluria group</taxon>
        <taxon>Massilia</taxon>
    </lineage>
</organism>
<protein>
    <submittedName>
        <fullName evidence="2">DUF1653 domain-containing protein</fullName>
    </submittedName>
</protein>
<evidence type="ECO:0000313" key="3">
    <source>
        <dbReference type="Proteomes" id="UP000443353"/>
    </source>
</evidence>
<evidence type="ECO:0000313" key="2">
    <source>
        <dbReference type="EMBL" id="MVW60195.1"/>
    </source>
</evidence>
<proteinExistence type="predicted"/>
<feature type="domain" description="DUF1653" evidence="1">
    <location>
        <begin position="2"/>
        <end position="59"/>
    </location>
</feature>
<evidence type="ECO:0000259" key="1">
    <source>
        <dbReference type="Pfam" id="PF07866"/>
    </source>
</evidence>
<accession>A0A7X3FY52</accession>